<dbReference type="OrthoDB" id="10038834at2759"/>
<keyword evidence="1" id="KW-0539">Nucleus</keyword>
<proteinExistence type="inferred from homology"/>
<dbReference type="SUPFAM" id="SSF103359">
    <property type="entry name" value="Suppressor of Fused, N-terminal domain"/>
    <property type="match status" value="1"/>
</dbReference>
<dbReference type="Pfam" id="PF12470">
    <property type="entry name" value="SUFU_C"/>
    <property type="match status" value="1"/>
</dbReference>
<feature type="region of interest" description="Disordered" evidence="2">
    <location>
        <begin position="1"/>
        <end position="29"/>
    </location>
</feature>
<dbReference type="GO" id="GO:0005634">
    <property type="term" value="C:nucleus"/>
    <property type="evidence" value="ECO:0007669"/>
    <property type="project" value="UniProtKB-SubCell"/>
</dbReference>
<accession>A0A0L8IEW9</accession>
<evidence type="ECO:0000313" key="5">
    <source>
        <dbReference type="EMBL" id="KOG00036.1"/>
    </source>
</evidence>
<protein>
    <recommendedName>
        <fullName evidence="1">Suppressor of fused homolog</fullName>
    </recommendedName>
</protein>
<dbReference type="AlphaFoldDB" id="A0A0L8IEW9"/>
<feature type="domain" description="Suppressor of fused-like" evidence="3">
    <location>
        <begin position="66"/>
        <end position="243"/>
    </location>
</feature>
<dbReference type="PIRSF" id="PIRSF011844">
    <property type="entry name" value="Suppressor_of_fused_protein"/>
    <property type="match status" value="1"/>
</dbReference>
<evidence type="ECO:0000259" key="3">
    <source>
        <dbReference type="Pfam" id="PF05076"/>
    </source>
</evidence>
<evidence type="ECO:0000259" key="4">
    <source>
        <dbReference type="Pfam" id="PF12470"/>
    </source>
</evidence>
<gene>
    <name evidence="5" type="ORF">OCBIM_22009046mg</name>
</gene>
<dbReference type="Gene3D" id="3.30.1360.230">
    <property type="entry name" value="Sufu, C-terminal domain"/>
    <property type="match status" value="1"/>
</dbReference>
<feature type="domain" description="Suppressor of fused C-terminal" evidence="4">
    <location>
        <begin position="256"/>
        <end position="483"/>
    </location>
</feature>
<evidence type="ECO:0000256" key="2">
    <source>
        <dbReference type="SAM" id="MobiDB-lite"/>
    </source>
</evidence>
<dbReference type="GO" id="GO:0005737">
    <property type="term" value="C:cytoplasm"/>
    <property type="evidence" value="ECO:0007669"/>
    <property type="project" value="UniProtKB-SubCell"/>
</dbReference>
<comment type="similarity">
    <text evidence="1">Belongs to the SUFU family.</text>
</comment>
<dbReference type="PANTHER" id="PTHR10928:SF2">
    <property type="entry name" value="SUPPRESSOR OF FUSED HOMOLOG"/>
    <property type="match status" value="1"/>
</dbReference>
<dbReference type="Pfam" id="PF05076">
    <property type="entry name" value="SUFU"/>
    <property type="match status" value="1"/>
</dbReference>
<sequence length="488" mass="54955">MSTNTTSSAHCKIEDEDKPYSSPNFPSNMHLTPPGFESIYAACRRTYPNQSNPLQVTALTKYWLGGPDPLDYISMYANSGDPNRNIPPHWHYISFGLSDLHGDGRVHERSTNNDGPSGFGFELTFRLRREPGETNPPTWPAALMQSLGRYVFQSENILCSGDHVSWHAPLDGSESRVQHMLMTEDVQLQPILTPFGVVSFIQIVGVCSEELKAAQHWNGPGVIELLRSVAVAGGAWLITDMRRGESIFELDPSLQERVDSGIEQEGSNLSGVSSRCFWDEILSNNHGNEDNKENRLIEEERRCSLERPHISDIESEQIRAVLQKGLHNSLVNSSLLSEQNENIEGVLHNQNGSRKESFDSTLASEVPSELFRTRTLDNVHLKLNLEAGLLLPLALKGRLRHGRHFTFKSVLNDVAVTLVSSSVTGSIADEQHPYATHGPWLQILLTDDFIEDMLQDIEELSDPEYMEWPKTYEWPRRKLLITIFPDDM</sequence>
<keyword evidence="1" id="KW-0963">Cytoplasm</keyword>
<dbReference type="OMA" id="CQIVGVT"/>
<comment type="subcellular location">
    <subcellularLocation>
        <location evidence="1">Cytoplasm</location>
    </subcellularLocation>
    <subcellularLocation>
        <location evidence="1">Nucleus</location>
    </subcellularLocation>
</comment>
<dbReference type="STRING" id="37653.A0A0L8IEW9"/>
<reference evidence="5" key="1">
    <citation type="submission" date="2015-07" db="EMBL/GenBank/DDBJ databases">
        <title>MeaNS - Measles Nucleotide Surveillance Program.</title>
        <authorList>
            <person name="Tran T."/>
            <person name="Druce J."/>
        </authorList>
    </citation>
    <scope>NUCLEOTIDE SEQUENCE</scope>
    <source>
        <strain evidence="5">UCB-OBI-ISO-001</strain>
        <tissue evidence="5">Gonad</tissue>
    </source>
</reference>
<dbReference type="InterPro" id="IPR020941">
    <property type="entry name" value="SUFU-like_domain"/>
</dbReference>
<dbReference type="PANTHER" id="PTHR10928">
    <property type="entry name" value="SUPPRESSOR OF FUSED"/>
    <property type="match status" value="1"/>
</dbReference>
<organism evidence="5">
    <name type="scientific">Octopus bimaculoides</name>
    <name type="common">California two-spotted octopus</name>
    <dbReference type="NCBI Taxonomy" id="37653"/>
    <lineage>
        <taxon>Eukaryota</taxon>
        <taxon>Metazoa</taxon>
        <taxon>Spiralia</taxon>
        <taxon>Lophotrochozoa</taxon>
        <taxon>Mollusca</taxon>
        <taxon>Cephalopoda</taxon>
        <taxon>Coleoidea</taxon>
        <taxon>Octopodiformes</taxon>
        <taxon>Octopoda</taxon>
        <taxon>Incirrata</taxon>
        <taxon>Octopodidae</taxon>
        <taxon>Octopus</taxon>
    </lineage>
</organism>
<dbReference type="InterPro" id="IPR038489">
    <property type="entry name" value="SUFU_C_sf"/>
</dbReference>
<name>A0A0L8IEW9_OCTBM</name>
<dbReference type="EMBL" id="KQ415859">
    <property type="protein sequence ID" value="KOG00036.1"/>
    <property type="molecule type" value="Genomic_DNA"/>
</dbReference>
<dbReference type="InterPro" id="IPR024314">
    <property type="entry name" value="SUFU_C"/>
</dbReference>
<dbReference type="InterPro" id="IPR037181">
    <property type="entry name" value="SUFU_N"/>
</dbReference>
<dbReference type="InterPro" id="IPR016591">
    <property type="entry name" value="Suppressor_of_fused_euk"/>
</dbReference>
<dbReference type="KEGG" id="obi:106869805"/>
<evidence type="ECO:0000256" key="1">
    <source>
        <dbReference type="PIRNR" id="PIRNR011844"/>
    </source>
</evidence>
<dbReference type="InterPro" id="IPR007768">
    <property type="entry name" value="Suppressor_of_fused"/>
</dbReference>